<dbReference type="Gene3D" id="3.40.50.720">
    <property type="entry name" value="NAD(P)-binding Rossmann-like Domain"/>
    <property type="match status" value="1"/>
</dbReference>
<dbReference type="SUPFAM" id="SSF116726">
    <property type="entry name" value="TrkA C-terminal domain-like"/>
    <property type="match status" value="1"/>
</dbReference>
<dbReference type="InterPro" id="IPR036721">
    <property type="entry name" value="RCK_C_sf"/>
</dbReference>
<dbReference type="EMBL" id="DXFQ01000012">
    <property type="protein sequence ID" value="HIX19109.1"/>
    <property type="molecule type" value="Genomic_DNA"/>
</dbReference>
<proteinExistence type="predicted"/>
<dbReference type="Proteomes" id="UP000823964">
    <property type="component" value="Unassembled WGS sequence"/>
</dbReference>
<dbReference type="InterPro" id="IPR036291">
    <property type="entry name" value="NAD(P)-bd_dom_sf"/>
</dbReference>
<protein>
    <submittedName>
        <fullName evidence="2">TrkA family potassium uptake protein</fullName>
    </submittedName>
</protein>
<dbReference type="PANTHER" id="PTHR43833:SF7">
    <property type="entry name" value="KTR SYSTEM POTASSIUM UPTAKE PROTEIN C"/>
    <property type="match status" value="1"/>
</dbReference>
<dbReference type="PROSITE" id="PS51201">
    <property type="entry name" value="RCK_N"/>
    <property type="match status" value="1"/>
</dbReference>
<gene>
    <name evidence="2" type="ORF">H9862_00730</name>
</gene>
<reference evidence="2" key="1">
    <citation type="journal article" date="2021" name="PeerJ">
        <title>Extensive microbial diversity within the chicken gut microbiome revealed by metagenomics and culture.</title>
        <authorList>
            <person name="Gilroy R."/>
            <person name="Ravi A."/>
            <person name="Getino M."/>
            <person name="Pursley I."/>
            <person name="Horton D.L."/>
            <person name="Alikhan N.F."/>
            <person name="Baker D."/>
            <person name="Gharbi K."/>
            <person name="Hall N."/>
            <person name="Watson M."/>
            <person name="Adriaenssens E.M."/>
            <person name="Foster-Nyarko E."/>
            <person name="Jarju S."/>
            <person name="Secka A."/>
            <person name="Antonio M."/>
            <person name="Oren A."/>
            <person name="Chaudhuri R.R."/>
            <person name="La Ragione R."/>
            <person name="Hildebrand F."/>
            <person name="Pallen M.J."/>
        </authorList>
    </citation>
    <scope>NUCLEOTIDE SEQUENCE</scope>
    <source>
        <strain evidence="2">14975</strain>
    </source>
</reference>
<dbReference type="InterPro" id="IPR050721">
    <property type="entry name" value="Trk_Ktr_HKT_K-transport"/>
</dbReference>
<evidence type="ECO:0000313" key="3">
    <source>
        <dbReference type="Proteomes" id="UP000823964"/>
    </source>
</evidence>
<evidence type="ECO:0000259" key="1">
    <source>
        <dbReference type="PROSITE" id="PS51201"/>
    </source>
</evidence>
<dbReference type="AlphaFoldDB" id="A0A9D1VA51"/>
<dbReference type="SUPFAM" id="SSF51735">
    <property type="entry name" value="NAD(P)-binding Rossmann-fold domains"/>
    <property type="match status" value="1"/>
</dbReference>
<name>A0A9D1VA51_9BACT</name>
<comment type="caution">
    <text evidence="2">The sequence shown here is derived from an EMBL/GenBank/DDBJ whole genome shotgun (WGS) entry which is preliminary data.</text>
</comment>
<evidence type="ECO:0000313" key="2">
    <source>
        <dbReference type="EMBL" id="HIX19109.1"/>
    </source>
</evidence>
<organism evidence="2 3">
    <name type="scientific">Candidatus Akkermansia intestinigallinarum</name>
    <dbReference type="NCBI Taxonomy" id="2838431"/>
    <lineage>
        <taxon>Bacteria</taxon>
        <taxon>Pseudomonadati</taxon>
        <taxon>Verrucomicrobiota</taxon>
        <taxon>Verrucomicrobiia</taxon>
        <taxon>Verrucomicrobiales</taxon>
        <taxon>Akkermansiaceae</taxon>
        <taxon>Akkermansia</taxon>
    </lineage>
</organism>
<accession>A0A9D1VA51</accession>
<dbReference type="InterPro" id="IPR003148">
    <property type="entry name" value="RCK_N"/>
</dbReference>
<dbReference type="GO" id="GO:0006813">
    <property type="term" value="P:potassium ion transport"/>
    <property type="evidence" value="ECO:0007669"/>
    <property type="project" value="InterPro"/>
</dbReference>
<dbReference type="Gene3D" id="3.30.70.1450">
    <property type="entry name" value="Regulator of K+ conductance, C-terminal domain"/>
    <property type="match status" value="1"/>
</dbReference>
<feature type="domain" description="RCK N-terminal" evidence="1">
    <location>
        <begin position="1"/>
        <end position="120"/>
    </location>
</feature>
<dbReference type="PANTHER" id="PTHR43833">
    <property type="entry name" value="POTASSIUM CHANNEL PROTEIN 2-RELATED-RELATED"/>
    <property type="match status" value="1"/>
</dbReference>
<sequence>MKFVIIGCGQFGRILAINLARRGYEVTVLDESSAVISEIQDEVTCALIGDAADRRVLERMELVGSDIYVIVAVGEDYARDILIAAQLKEIGVRHLYVRYINELQGKILEQIGIKDLFRVERVAAEQMASSFIHEGLIQLHKIDANHDLGYVRLPDSWIGRRLCDVELRSKFHLNLVTIRRGEAPSGDDSEDVLDPSEQPVIGTPEPNLVFVKGDVLVLFGKESDLKNFADYYRP</sequence>
<dbReference type="Pfam" id="PF02254">
    <property type="entry name" value="TrkA_N"/>
    <property type="match status" value="1"/>
</dbReference>
<reference evidence="2" key="2">
    <citation type="submission" date="2021-04" db="EMBL/GenBank/DDBJ databases">
        <authorList>
            <person name="Gilroy R."/>
        </authorList>
    </citation>
    <scope>NUCLEOTIDE SEQUENCE</scope>
    <source>
        <strain evidence="2">14975</strain>
    </source>
</reference>